<organism evidence="4 5">
    <name type="scientific">Gordonia asplenii</name>
    <dbReference type="NCBI Taxonomy" id="2725283"/>
    <lineage>
        <taxon>Bacteria</taxon>
        <taxon>Bacillati</taxon>
        <taxon>Actinomycetota</taxon>
        <taxon>Actinomycetes</taxon>
        <taxon>Mycobacteriales</taxon>
        <taxon>Gordoniaceae</taxon>
        <taxon>Gordonia</taxon>
    </lineage>
</organism>
<dbReference type="AlphaFoldDB" id="A0A848KWX0"/>
<dbReference type="PANTHER" id="PTHR42993">
    <property type="entry name" value="MAOC-LIKE DEHYDRATASE DOMAIN-CONTAINING PROTEIN"/>
    <property type="match status" value="1"/>
</dbReference>
<feature type="region of interest" description="Disordered" evidence="1">
    <location>
        <begin position="172"/>
        <end position="224"/>
    </location>
</feature>
<proteinExistence type="predicted"/>
<evidence type="ECO:0000259" key="2">
    <source>
        <dbReference type="Pfam" id="PF01796"/>
    </source>
</evidence>
<accession>A0A848KWX0</accession>
<name>A0A848KWX0_9ACTN</name>
<feature type="domain" description="FAS1-like dehydratase" evidence="3">
    <location>
        <begin position="26"/>
        <end position="160"/>
    </location>
</feature>
<dbReference type="RefSeq" id="WP_170193447.1">
    <property type="nucleotide sequence ID" value="NZ_JABBNB010000005.1"/>
</dbReference>
<dbReference type="Gene3D" id="3.10.129.10">
    <property type="entry name" value="Hotdog Thioesterase"/>
    <property type="match status" value="1"/>
</dbReference>
<reference evidence="4 5" key="1">
    <citation type="submission" date="2020-04" db="EMBL/GenBank/DDBJ databases">
        <title>Gordonia sp. nov. TBRC 11910.</title>
        <authorList>
            <person name="Suriyachadkun C."/>
        </authorList>
    </citation>
    <scope>NUCLEOTIDE SEQUENCE [LARGE SCALE GENOMIC DNA]</scope>
    <source>
        <strain evidence="4 5">TBRC 11910</strain>
    </source>
</reference>
<dbReference type="InterPro" id="IPR039569">
    <property type="entry name" value="FAS1-like_DH_region"/>
</dbReference>
<dbReference type="GO" id="GO:0003677">
    <property type="term" value="F:DNA binding"/>
    <property type="evidence" value="ECO:0007669"/>
    <property type="project" value="UniProtKB-KW"/>
</dbReference>
<dbReference type="CDD" id="cd03441">
    <property type="entry name" value="R_hydratase_like"/>
    <property type="match status" value="1"/>
</dbReference>
<evidence type="ECO:0000256" key="1">
    <source>
        <dbReference type="SAM" id="MobiDB-lite"/>
    </source>
</evidence>
<evidence type="ECO:0000313" key="5">
    <source>
        <dbReference type="Proteomes" id="UP000550729"/>
    </source>
</evidence>
<dbReference type="PANTHER" id="PTHR42993:SF1">
    <property type="entry name" value="MAOC-LIKE DEHYDRATASE DOMAIN-CONTAINING PROTEIN"/>
    <property type="match status" value="1"/>
</dbReference>
<gene>
    <name evidence="4" type="ORF">HH308_06960</name>
</gene>
<feature type="compositionally biased region" description="Basic and acidic residues" evidence="1">
    <location>
        <begin position="203"/>
        <end position="217"/>
    </location>
</feature>
<sequence>MSTETEILSAAETIKAGGLSKPVVGRDPINQPMINNWVEAMGDTNPVYVDDAAARAAGHDGIVAPPAMAQVWTMRGLNGQRAQDDPLGLASQLFDDAGYTSVVATNCDSTYHRYTRPGEQVSISSELLDVVGPKNTALGEGWFFTTRNVWTVDDEVVAEMLFRILKFRPPSAGGRVGERSDGPSPAGRVGEERSDDPSPAGRVGEERSDDPYRDPAGIDHTNLIRPTASRDTQFFWDGVNAHELRIQQRPDGTLQHPPVPAVWTDRNDDGTYAPTDYVVSSGRGTVYSYVVHHAPRVPGRELPFIVALVEIDEGVRMLGQLRGVDPSSVTIGDRVQVEFLDFPADADTGGQPWTLYAWQPLAEGE</sequence>
<feature type="domain" description="ChsH2 C-terminal OB-fold" evidence="2">
    <location>
        <begin position="277"/>
        <end position="339"/>
    </location>
</feature>
<dbReference type="Pfam" id="PF13452">
    <property type="entry name" value="FAS1_DH_region"/>
    <property type="match status" value="1"/>
</dbReference>
<dbReference type="SUPFAM" id="SSF54637">
    <property type="entry name" value="Thioesterase/thiol ester dehydrase-isomerase"/>
    <property type="match status" value="1"/>
</dbReference>
<keyword evidence="5" id="KW-1185">Reference proteome</keyword>
<dbReference type="SUPFAM" id="SSF50249">
    <property type="entry name" value="Nucleic acid-binding proteins"/>
    <property type="match status" value="1"/>
</dbReference>
<keyword evidence="4" id="KW-0238">DNA-binding</keyword>
<dbReference type="Pfam" id="PF01796">
    <property type="entry name" value="OB_ChsH2_C"/>
    <property type="match status" value="1"/>
</dbReference>
<dbReference type="InterPro" id="IPR012340">
    <property type="entry name" value="NA-bd_OB-fold"/>
</dbReference>
<feature type="region of interest" description="Disordered" evidence="1">
    <location>
        <begin position="247"/>
        <end position="267"/>
    </location>
</feature>
<dbReference type="Proteomes" id="UP000550729">
    <property type="component" value="Unassembled WGS sequence"/>
</dbReference>
<dbReference type="InterPro" id="IPR029069">
    <property type="entry name" value="HotDog_dom_sf"/>
</dbReference>
<evidence type="ECO:0000313" key="4">
    <source>
        <dbReference type="EMBL" id="NMO00953.1"/>
    </source>
</evidence>
<dbReference type="EMBL" id="JABBNB010000005">
    <property type="protein sequence ID" value="NMO00953.1"/>
    <property type="molecule type" value="Genomic_DNA"/>
</dbReference>
<protein>
    <submittedName>
        <fullName evidence="4">DNA-binding protein</fullName>
    </submittedName>
</protein>
<comment type="caution">
    <text evidence="4">The sequence shown here is derived from an EMBL/GenBank/DDBJ whole genome shotgun (WGS) entry which is preliminary data.</text>
</comment>
<dbReference type="InterPro" id="IPR002878">
    <property type="entry name" value="ChsH2_C"/>
</dbReference>
<evidence type="ECO:0000259" key="3">
    <source>
        <dbReference type="Pfam" id="PF13452"/>
    </source>
</evidence>